<dbReference type="Proteomes" id="UP000033774">
    <property type="component" value="Unassembled WGS sequence"/>
</dbReference>
<dbReference type="EMBL" id="LAJY01000440">
    <property type="protein sequence ID" value="KJV08819.1"/>
    <property type="molecule type" value="Genomic_DNA"/>
</dbReference>
<dbReference type="SUPFAM" id="SSF52317">
    <property type="entry name" value="Class I glutamine amidotransferase-like"/>
    <property type="match status" value="1"/>
</dbReference>
<name>A0A0F3IT97_9PROT</name>
<keyword evidence="2" id="KW-0804">Transcription</keyword>
<dbReference type="AlphaFoldDB" id="A0A0F3IT97"/>
<keyword evidence="5" id="KW-1185">Reference proteome</keyword>
<protein>
    <recommendedName>
        <fullName evidence="3">HTH araC/xylS-type domain-containing protein</fullName>
    </recommendedName>
</protein>
<dbReference type="Pfam" id="PF01965">
    <property type="entry name" value="DJ-1_PfpI"/>
    <property type="match status" value="1"/>
</dbReference>
<dbReference type="PANTHER" id="PTHR43130:SF3">
    <property type="entry name" value="HTH-TYPE TRANSCRIPTIONAL REGULATOR RV1931C"/>
    <property type="match status" value="1"/>
</dbReference>
<dbReference type="CDD" id="cd03137">
    <property type="entry name" value="GATase1_AraC_1"/>
    <property type="match status" value="1"/>
</dbReference>
<dbReference type="PATRIC" id="fig|552518.3.peg.2907"/>
<dbReference type="Gene3D" id="3.40.50.880">
    <property type="match status" value="1"/>
</dbReference>
<dbReference type="RefSeq" id="WP_045776636.1">
    <property type="nucleotide sequence ID" value="NZ_LAJY01000440.1"/>
</dbReference>
<organism evidence="4 5">
    <name type="scientific">Elstera litoralis</name>
    <dbReference type="NCBI Taxonomy" id="552518"/>
    <lineage>
        <taxon>Bacteria</taxon>
        <taxon>Pseudomonadati</taxon>
        <taxon>Pseudomonadota</taxon>
        <taxon>Alphaproteobacteria</taxon>
        <taxon>Rhodospirillales</taxon>
        <taxon>Rhodospirillaceae</taxon>
        <taxon>Elstera</taxon>
    </lineage>
</organism>
<proteinExistence type="predicted"/>
<dbReference type="InterPro" id="IPR029062">
    <property type="entry name" value="Class_I_gatase-like"/>
</dbReference>
<comment type="caution">
    <text evidence="4">The sequence shown here is derived from an EMBL/GenBank/DDBJ whole genome shotgun (WGS) entry which is preliminary data.</text>
</comment>
<dbReference type="InterPro" id="IPR002818">
    <property type="entry name" value="DJ-1/PfpI"/>
</dbReference>
<dbReference type="InterPro" id="IPR018060">
    <property type="entry name" value="HTH_AraC"/>
</dbReference>
<accession>A0A0F3IT97</accession>
<dbReference type="InterPro" id="IPR052158">
    <property type="entry name" value="INH-QAR"/>
</dbReference>
<feature type="domain" description="HTH araC/xylS-type" evidence="3">
    <location>
        <begin position="229"/>
        <end position="327"/>
    </location>
</feature>
<evidence type="ECO:0000256" key="2">
    <source>
        <dbReference type="ARBA" id="ARBA00023163"/>
    </source>
</evidence>
<dbReference type="PROSITE" id="PS01124">
    <property type="entry name" value="HTH_ARAC_FAMILY_2"/>
    <property type="match status" value="1"/>
</dbReference>
<dbReference type="GO" id="GO:0043565">
    <property type="term" value="F:sequence-specific DNA binding"/>
    <property type="evidence" value="ECO:0007669"/>
    <property type="project" value="InterPro"/>
</dbReference>
<reference evidence="4 5" key="1">
    <citation type="submission" date="2015-03" db="EMBL/GenBank/DDBJ databases">
        <title>Draft genome sequence of Elstera litoralis.</title>
        <authorList>
            <person name="Rahalkar M.C."/>
            <person name="Dhakephalkar P.K."/>
            <person name="Pore S.D."/>
            <person name="Arora P."/>
            <person name="Kapse N.G."/>
            <person name="Pandit P.S."/>
        </authorList>
    </citation>
    <scope>NUCLEOTIDE SEQUENCE [LARGE SCALE GENOMIC DNA]</scope>
    <source>
        <strain evidence="4 5">Dia-1</strain>
    </source>
</reference>
<evidence type="ECO:0000313" key="4">
    <source>
        <dbReference type="EMBL" id="KJV08819.1"/>
    </source>
</evidence>
<dbReference type="SUPFAM" id="SSF46689">
    <property type="entry name" value="Homeodomain-like"/>
    <property type="match status" value="2"/>
</dbReference>
<sequence length="347" mass="36854">MRTVAILTFPQCQSLDCLGPTEVFTKANAHFQHQQGGAGDVPYRIVHGSVAGGAVPTSCGLAFGPTLPLADLPASIDTLLIVGGNPGVEMALEGGGLPAWVRERAPHCRRVASVCTGAFLLAETGLMAGRRMTTHWHSCAALADRYPNIRVEPDAIYVSAPPFYSSAGITASIDLALALVEEDLGQAIALAVARELVLYLRRPGGQSQFSTLLATQARSAERTVEGKLGDLLTWIAAHPAEDLRVPALAARVGLAERSFIRHFTARTGQTPARYVEAVRLERARLLLETDRQALAEIAAAAGFGSTDSLTRALRRALGITPDLYRARFGGGSRFPVAARRAQLEAAT</sequence>
<dbReference type="OrthoDB" id="9793422at2"/>
<evidence type="ECO:0000259" key="3">
    <source>
        <dbReference type="PROSITE" id="PS01124"/>
    </source>
</evidence>
<dbReference type="Pfam" id="PF12833">
    <property type="entry name" value="HTH_18"/>
    <property type="match status" value="1"/>
</dbReference>
<gene>
    <name evidence="4" type="ORF">VZ95_15340</name>
</gene>
<dbReference type="GO" id="GO:0003700">
    <property type="term" value="F:DNA-binding transcription factor activity"/>
    <property type="evidence" value="ECO:0007669"/>
    <property type="project" value="InterPro"/>
</dbReference>
<keyword evidence="1" id="KW-0805">Transcription regulation</keyword>
<dbReference type="SMART" id="SM00342">
    <property type="entry name" value="HTH_ARAC"/>
    <property type="match status" value="1"/>
</dbReference>
<dbReference type="InterPro" id="IPR009057">
    <property type="entry name" value="Homeodomain-like_sf"/>
</dbReference>
<evidence type="ECO:0000256" key="1">
    <source>
        <dbReference type="ARBA" id="ARBA00023015"/>
    </source>
</evidence>
<dbReference type="PANTHER" id="PTHR43130">
    <property type="entry name" value="ARAC-FAMILY TRANSCRIPTIONAL REGULATOR"/>
    <property type="match status" value="1"/>
</dbReference>
<evidence type="ECO:0000313" key="5">
    <source>
        <dbReference type="Proteomes" id="UP000033774"/>
    </source>
</evidence>
<dbReference type="Gene3D" id="1.10.10.60">
    <property type="entry name" value="Homeodomain-like"/>
    <property type="match status" value="1"/>
</dbReference>